<evidence type="ECO:0000313" key="2">
    <source>
        <dbReference type="Proteomes" id="UP000463951"/>
    </source>
</evidence>
<organism evidence="1 2">
    <name type="scientific">Streptomyces antimycoticus</name>
    <dbReference type="NCBI Taxonomy" id="68175"/>
    <lineage>
        <taxon>Bacteria</taxon>
        <taxon>Bacillati</taxon>
        <taxon>Actinomycetota</taxon>
        <taxon>Actinomycetes</taxon>
        <taxon>Kitasatosporales</taxon>
        <taxon>Streptomycetaceae</taxon>
        <taxon>Streptomyces</taxon>
        <taxon>Streptomyces violaceusniger group</taxon>
    </lineage>
</organism>
<evidence type="ECO:0000313" key="1">
    <source>
        <dbReference type="EMBL" id="BBJ39041.1"/>
    </source>
</evidence>
<dbReference type="Proteomes" id="UP000463951">
    <property type="component" value="Chromosome"/>
</dbReference>
<reference evidence="1 2" key="1">
    <citation type="journal article" date="2020" name="Int. J. Syst. Evol. Microbiol.">
        <title>Reclassification of Streptomyces castelarensis and Streptomyces sporoclivatus as later heterotypic synonyms of Streptomyces antimycoticus.</title>
        <authorList>
            <person name="Komaki H."/>
            <person name="Tamura T."/>
        </authorList>
    </citation>
    <scope>NUCLEOTIDE SEQUENCE [LARGE SCALE GENOMIC DNA]</scope>
    <source>
        <strain evidence="1 2">NBRC 100767</strain>
    </source>
</reference>
<protein>
    <submittedName>
        <fullName evidence="1">Uncharacterized protein</fullName>
    </submittedName>
</protein>
<dbReference type="EMBL" id="AP019620">
    <property type="protein sequence ID" value="BBJ39041.1"/>
    <property type="molecule type" value="Genomic_DNA"/>
</dbReference>
<sequence length="73" mass="8019">MWAIEVTYELVGAVVEDVVSTDIPVLRSREVRSGGDWGRAEETPHSPCGALRRRALQAFTSLAVATYVTVSVW</sequence>
<proteinExistence type="predicted"/>
<dbReference type="AlphaFoldDB" id="A0A499UPE7"/>
<name>A0A499UPE7_9ACTN</name>
<gene>
    <name evidence="1" type="ORF">SSPO_017590</name>
</gene>
<accession>A0A499UPE7</accession>